<comment type="function">
    <text evidence="9">Involved in protein export. Participates in an early event of protein translocation.</text>
</comment>
<evidence type="ECO:0000313" key="10">
    <source>
        <dbReference type="EMBL" id="QHO63590.1"/>
    </source>
</evidence>
<evidence type="ECO:0000256" key="8">
    <source>
        <dbReference type="ARBA" id="ARBA00023136"/>
    </source>
</evidence>
<dbReference type="KEGG" id="caqa:MICH65_0609"/>
<name>A0A857NB57_9BACT</name>
<organism evidence="10 11">
    <name type="scientific">Candidatus Chazhemtobacterium aquaticus</name>
    <dbReference type="NCBI Taxonomy" id="2715735"/>
    <lineage>
        <taxon>Bacteria</taxon>
        <taxon>Candidatus Chazhemtobacteraceae</taxon>
        <taxon>Candidatus Chazhemtobacterium</taxon>
    </lineage>
</organism>
<keyword evidence="9" id="KW-1003">Cell membrane</keyword>
<dbReference type="AlphaFoldDB" id="A0A857NB57"/>
<reference evidence="11" key="1">
    <citation type="journal article" date="2020" name="Microorganisms">
        <title>Complete Genome of a Member of a New Bacterial Lineage in the Microgenomates Group Reveals an Unusual Nucleotide Composition Disparity Between Two Strands of DNA and Limited Metabolic Potential.</title>
        <authorList>
            <person name="Kadnikov V.V."/>
            <person name="Mardanov A.V."/>
            <person name="Beletsky A.V."/>
            <person name="Karnachuk O.V."/>
            <person name="Ravin N.V."/>
        </authorList>
    </citation>
    <scope>NUCLEOTIDE SEQUENCE [LARGE SCALE GENOMIC DNA]</scope>
</reference>
<dbReference type="NCBIfam" id="TIGR00810">
    <property type="entry name" value="secG"/>
    <property type="match status" value="1"/>
</dbReference>
<evidence type="ECO:0000256" key="5">
    <source>
        <dbReference type="ARBA" id="ARBA00022927"/>
    </source>
</evidence>
<dbReference type="EMBL" id="CP047901">
    <property type="protein sequence ID" value="QHO63590.1"/>
    <property type="molecule type" value="Genomic_DNA"/>
</dbReference>
<keyword evidence="8 9" id="KW-0472">Membrane</keyword>
<evidence type="ECO:0000256" key="6">
    <source>
        <dbReference type="ARBA" id="ARBA00022989"/>
    </source>
</evidence>
<dbReference type="RefSeq" id="WP_161931964.1">
    <property type="nucleotide sequence ID" value="NZ_CP047901.1"/>
</dbReference>
<dbReference type="GO" id="GO:0009306">
    <property type="term" value="P:protein secretion"/>
    <property type="evidence" value="ECO:0007669"/>
    <property type="project" value="UniProtKB-UniRule"/>
</dbReference>
<proteinExistence type="inferred from homology"/>
<evidence type="ECO:0000256" key="1">
    <source>
        <dbReference type="ARBA" id="ARBA00004141"/>
    </source>
</evidence>
<dbReference type="Pfam" id="PF03840">
    <property type="entry name" value="SecG"/>
    <property type="match status" value="1"/>
</dbReference>
<comment type="subcellular location">
    <subcellularLocation>
        <location evidence="9">Cell membrane</location>
        <topology evidence="9">Multi-pass membrane protein</topology>
    </subcellularLocation>
    <subcellularLocation>
        <location evidence="1">Membrane</location>
        <topology evidence="1">Multi-pass membrane protein</topology>
    </subcellularLocation>
</comment>
<keyword evidence="4 9" id="KW-0812">Transmembrane</keyword>
<accession>A0A857NB57</accession>
<dbReference type="InterPro" id="IPR004692">
    <property type="entry name" value="SecG"/>
</dbReference>
<evidence type="ECO:0000256" key="9">
    <source>
        <dbReference type="RuleBase" id="RU365087"/>
    </source>
</evidence>
<evidence type="ECO:0000256" key="7">
    <source>
        <dbReference type="ARBA" id="ARBA00023010"/>
    </source>
</evidence>
<sequence length="70" mass="7450">MDWLLLLQIFVSVALIALVMLQSQGTGLGSSFGGSGVSYHSRKGLERYVFAATIGLIVLFTGLAVMSIML</sequence>
<evidence type="ECO:0000313" key="11">
    <source>
        <dbReference type="Proteomes" id="UP000463983"/>
    </source>
</evidence>
<comment type="caution">
    <text evidence="9">Lacks conserved residue(s) required for the propagation of feature annotation.</text>
</comment>
<evidence type="ECO:0000256" key="2">
    <source>
        <dbReference type="ARBA" id="ARBA00008445"/>
    </source>
</evidence>
<keyword evidence="11" id="KW-1185">Reference proteome</keyword>
<dbReference type="Proteomes" id="UP000463983">
    <property type="component" value="Chromosome"/>
</dbReference>
<keyword evidence="5 9" id="KW-0653">Protein transport</keyword>
<keyword evidence="7 9" id="KW-0811">Translocation</keyword>
<keyword evidence="6 9" id="KW-1133">Transmembrane helix</keyword>
<evidence type="ECO:0000256" key="4">
    <source>
        <dbReference type="ARBA" id="ARBA00022692"/>
    </source>
</evidence>
<dbReference type="GO" id="GO:0015450">
    <property type="term" value="F:protein-transporting ATPase activity"/>
    <property type="evidence" value="ECO:0007669"/>
    <property type="project" value="UniProtKB-UniRule"/>
</dbReference>
<dbReference type="GO" id="GO:0005886">
    <property type="term" value="C:plasma membrane"/>
    <property type="evidence" value="ECO:0007669"/>
    <property type="project" value="UniProtKB-SubCell"/>
</dbReference>
<evidence type="ECO:0000256" key="3">
    <source>
        <dbReference type="ARBA" id="ARBA00022448"/>
    </source>
</evidence>
<feature type="transmembrane region" description="Helical" evidence="9">
    <location>
        <begin position="47"/>
        <end position="69"/>
    </location>
</feature>
<gene>
    <name evidence="10" type="ORF">MICH65_0609</name>
</gene>
<comment type="similarity">
    <text evidence="2 9">Belongs to the SecG family.</text>
</comment>
<keyword evidence="3 9" id="KW-0813">Transport</keyword>
<protein>
    <recommendedName>
        <fullName evidence="9">Protein-export membrane protein SecG</fullName>
    </recommendedName>
</protein>